<reference evidence="1 2" key="1">
    <citation type="submission" date="2023-08" db="EMBL/GenBank/DDBJ databases">
        <title>Black Yeasts Isolated from many extreme environments.</title>
        <authorList>
            <person name="Coleine C."/>
            <person name="Stajich J.E."/>
            <person name="Selbmann L."/>
        </authorList>
    </citation>
    <scope>NUCLEOTIDE SEQUENCE [LARGE SCALE GENOMIC DNA]</scope>
    <source>
        <strain evidence="1 2">CCFEE 5885</strain>
    </source>
</reference>
<accession>A0ABR0K111</accession>
<evidence type="ECO:0000313" key="1">
    <source>
        <dbReference type="EMBL" id="KAK5081049.1"/>
    </source>
</evidence>
<proteinExistence type="predicted"/>
<evidence type="ECO:0000313" key="2">
    <source>
        <dbReference type="Proteomes" id="UP001345013"/>
    </source>
</evidence>
<sequence>MVCVSDSTQDEDMLFSLRSILFGWVNQVSGPSYLDRLVRWEVIPVHSDGLVTIRVQNGRIDRKGELIDVTLGYWNVDADRNGICAVLERSREMFAFKLAELAVDTKGTLIHLKDWDVTPRKTK</sequence>
<dbReference type="Proteomes" id="UP001345013">
    <property type="component" value="Unassembled WGS sequence"/>
</dbReference>
<protein>
    <submittedName>
        <fullName evidence="1">Uncharacterized protein</fullName>
    </submittedName>
</protein>
<comment type="caution">
    <text evidence="1">The sequence shown here is derived from an EMBL/GenBank/DDBJ whole genome shotgun (WGS) entry which is preliminary data.</text>
</comment>
<gene>
    <name evidence="1" type="ORF">LTR24_008321</name>
</gene>
<name>A0ABR0K111_9EURO</name>
<keyword evidence="2" id="KW-1185">Reference proteome</keyword>
<organism evidence="1 2">
    <name type="scientific">Lithohypha guttulata</name>
    <dbReference type="NCBI Taxonomy" id="1690604"/>
    <lineage>
        <taxon>Eukaryota</taxon>
        <taxon>Fungi</taxon>
        <taxon>Dikarya</taxon>
        <taxon>Ascomycota</taxon>
        <taxon>Pezizomycotina</taxon>
        <taxon>Eurotiomycetes</taxon>
        <taxon>Chaetothyriomycetidae</taxon>
        <taxon>Chaetothyriales</taxon>
        <taxon>Trichomeriaceae</taxon>
        <taxon>Lithohypha</taxon>
    </lineage>
</organism>
<dbReference type="EMBL" id="JAVRRG010000142">
    <property type="protein sequence ID" value="KAK5081049.1"/>
    <property type="molecule type" value="Genomic_DNA"/>
</dbReference>